<comment type="caution">
    <text evidence="2">The sequence shown here is derived from an EMBL/GenBank/DDBJ whole genome shotgun (WGS) entry which is preliminary data.</text>
</comment>
<name>A0A074MC00_ERYLO</name>
<dbReference type="EMBL" id="JMIW01000005">
    <property type="protein sequence ID" value="KEO89378.1"/>
    <property type="molecule type" value="Genomic_DNA"/>
</dbReference>
<evidence type="ECO:0000256" key="1">
    <source>
        <dbReference type="SAM" id="MobiDB-lite"/>
    </source>
</evidence>
<evidence type="ECO:0000313" key="2">
    <source>
        <dbReference type="EMBL" id="KEO89378.1"/>
    </source>
</evidence>
<feature type="region of interest" description="Disordered" evidence="1">
    <location>
        <begin position="1"/>
        <end position="25"/>
    </location>
</feature>
<accession>A0A074MC00</accession>
<dbReference type="RefSeq" id="WP_034960519.1">
    <property type="nucleotide sequence ID" value="NZ_JMIW01000005.1"/>
</dbReference>
<protein>
    <submittedName>
        <fullName evidence="2">Uncharacterized protein</fullName>
    </submittedName>
</protein>
<evidence type="ECO:0000313" key="3">
    <source>
        <dbReference type="Proteomes" id="UP000027647"/>
    </source>
</evidence>
<reference evidence="2 3" key="1">
    <citation type="submission" date="2014-04" db="EMBL/GenBank/DDBJ databases">
        <title>A comprehensive comparison of genomes of Erythrobacter spp. strains.</title>
        <authorList>
            <person name="Zheng Q."/>
        </authorList>
    </citation>
    <scope>NUCLEOTIDE SEQUENCE [LARGE SCALE GENOMIC DNA]</scope>
    <source>
        <strain evidence="2 3">DSM 6997</strain>
    </source>
</reference>
<sequence length="129" mass="14049">MTVIQQRPGSLSPRPDRAPQSSLGQRWSALHGKVAQIAQMADLSPEPLDQINTRFNNALSRTGALFGNHAHPAVERGVEDMEILVDMGLTALNEVESRGQDPGAPAFALWREVFHAREAILSVMEPTVA</sequence>
<proteinExistence type="predicted"/>
<dbReference type="eggNOG" id="ENOG503010J">
    <property type="taxonomic scope" value="Bacteria"/>
</dbReference>
<gene>
    <name evidence="2" type="ORF">EH31_12080</name>
</gene>
<dbReference type="STRING" id="1044.EH31_12080"/>
<organism evidence="2 3">
    <name type="scientific">Erythrobacter longus</name>
    <dbReference type="NCBI Taxonomy" id="1044"/>
    <lineage>
        <taxon>Bacteria</taxon>
        <taxon>Pseudomonadati</taxon>
        <taxon>Pseudomonadota</taxon>
        <taxon>Alphaproteobacteria</taxon>
        <taxon>Sphingomonadales</taxon>
        <taxon>Erythrobacteraceae</taxon>
        <taxon>Erythrobacter/Porphyrobacter group</taxon>
        <taxon>Erythrobacter</taxon>
    </lineage>
</organism>
<dbReference type="AlphaFoldDB" id="A0A074MC00"/>
<dbReference type="Proteomes" id="UP000027647">
    <property type="component" value="Unassembled WGS sequence"/>
</dbReference>
<keyword evidence="3" id="KW-1185">Reference proteome</keyword>
<dbReference type="OrthoDB" id="7506955at2"/>